<dbReference type="InterPro" id="IPR020568">
    <property type="entry name" value="Ribosomal_Su5_D2-typ_SF"/>
</dbReference>
<dbReference type="InterPro" id="IPR014721">
    <property type="entry name" value="Ribsml_uS5_D2-typ_fold_subgr"/>
</dbReference>
<dbReference type="AlphaFoldDB" id="A0AB33K2D5"/>
<evidence type="ECO:0000256" key="1">
    <source>
        <dbReference type="SAM" id="Phobius"/>
    </source>
</evidence>
<name>A0AB33K2D5_9ACTN</name>
<keyword evidence="1" id="KW-1133">Transmembrane helix</keyword>
<dbReference type="Gene3D" id="3.30.230.10">
    <property type="match status" value="1"/>
</dbReference>
<organism evidence="3">
    <name type="scientific">Kitasatospora sp. CMC57</name>
    <dbReference type="NCBI Taxonomy" id="3231513"/>
    <lineage>
        <taxon>Bacteria</taxon>
        <taxon>Bacillati</taxon>
        <taxon>Actinomycetota</taxon>
        <taxon>Actinomycetes</taxon>
        <taxon>Kitasatosporales</taxon>
        <taxon>Streptomycetaceae</taxon>
        <taxon>Kitasatospora</taxon>
    </lineage>
</organism>
<dbReference type="Pfam" id="PF05362">
    <property type="entry name" value="Lon_C"/>
    <property type="match status" value="1"/>
</dbReference>
<dbReference type="InterPro" id="IPR008269">
    <property type="entry name" value="Lon_proteolytic"/>
</dbReference>
<keyword evidence="1" id="KW-0812">Transmembrane</keyword>
<keyword evidence="1" id="KW-0472">Membrane</keyword>
<dbReference type="GO" id="GO:0006508">
    <property type="term" value="P:proteolysis"/>
    <property type="evidence" value="ECO:0007669"/>
    <property type="project" value="InterPro"/>
</dbReference>
<gene>
    <name evidence="3" type="ORF">KCMC57_41720</name>
</gene>
<evidence type="ECO:0000259" key="2">
    <source>
        <dbReference type="Pfam" id="PF05362"/>
    </source>
</evidence>
<proteinExistence type="predicted"/>
<reference evidence="3" key="1">
    <citation type="submission" date="2024-07" db="EMBL/GenBank/DDBJ databases">
        <title>Complete genome sequences of cellulolytic bacteria, Kitasatospora sp. CMC57 and Streptomyces sp. CMC78, isolated from Japanese agricultural soil.</title>
        <authorList>
            <person name="Hashimoto T."/>
            <person name="Ito M."/>
            <person name="Iwamoto M."/>
            <person name="Fukahori D."/>
            <person name="Shoda T."/>
            <person name="Sakoda M."/>
            <person name="Morohoshi T."/>
            <person name="Mitsuboshi M."/>
            <person name="Nishizawa T."/>
        </authorList>
    </citation>
    <scope>NUCLEOTIDE SEQUENCE</scope>
    <source>
        <strain evidence="3">CMC57</strain>
    </source>
</reference>
<dbReference type="GO" id="GO:0004252">
    <property type="term" value="F:serine-type endopeptidase activity"/>
    <property type="evidence" value="ECO:0007669"/>
    <property type="project" value="InterPro"/>
</dbReference>
<feature type="transmembrane region" description="Helical" evidence="1">
    <location>
        <begin position="30"/>
        <end position="52"/>
    </location>
</feature>
<feature type="domain" description="Lon proteolytic" evidence="2">
    <location>
        <begin position="152"/>
        <end position="243"/>
    </location>
</feature>
<evidence type="ECO:0000313" key="3">
    <source>
        <dbReference type="EMBL" id="BFP47804.1"/>
    </source>
</evidence>
<accession>A0AB33K2D5</accession>
<protein>
    <recommendedName>
        <fullName evidence="2">Lon proteolytic domain-containing protein</fullName>
    </recommendedName>
</protein>
<dbReference type="GO" id="GO:0004176">
    <property type="term" value="F:ATP-dependent peptidase activity"/>
    <property type="evidence" value="ECO:0007669"/>
    <property type="project" value="InterPro"/>
</dbReference>
<dbReference type="SUPFAM" id="SSF54211">
    <property type="entry name" value="Ribosomal protein S5 domain 2-like"/>
    <property type="match status" value="1"/>
</dbReference>
<sequence>MPRAGRVGPYDSGVSDAKLPPVLTRPKTRALALCGALVATLFGTAAFVPLPFTLTMPGTTADVLGSYEGQPVLTVTGAPLRQTDGQLRMVTISATNPGERTRLSTALEAWLDPDQAVLPSEAVYPQRDPVKAEQVTAEQMTESQDSATVAALDYLKLSPNQVKVKVDLGSIGGPSAGQLLALGIVDKLAGDGKGGDLSGGRVIAGTGTIDEQGNIGAVGGVPLKTQAAARDGATVFLVPRSECSSAKVNTPAGLRLVPVETLAGAIAALGALNTGGAVPAC</sequence>
<dbReference type="EMBL" id="AP035881">
    <property type="protein sequence ID" value="BFP47804.1"/>
    <property type="molecule type" value="Genomic_DNA"/>
</dbReference>